<dbReference type="EMBL" id="BAABIP010000007">
    <property type="protein sequence ID" value="GAA4758836.1"/>
    <property type="molecule type" value="Genomic_DNA"/>
</dbReference>
<proteinExistence type="predicted"/>
<evidence type="ECO:0000313" key="2">
    <source>
        <dbReference type="EMBL" id="GAA4758836.1"/>
    </source>
</evidence>
<dbReference type="InterPro" id="IPR011990">
    <property type="entry name" value="TPR-like_helical_dom_sf"/>
</dbReference>
<feature type="signal peptide" evidence="1">
    <location>
        <begin position="1"/>
        <end position="20"/>
    </location>
</feature>
<dbReference type="Proteomes" id="UP001500141">
    <property type="component" value="Unassembled WGS sequence"/>
</dbReference>
<protein>
    <submittedName>
        <fullName evidence="2">Uncharacterized protein</fullName>
    </submittedName>
</protein>
<dbReference type="RefSeq" id="WP_264544437.1">
    <property type="nucleotide sequence ID" value="NZ_BAABIP010000007.1"/>
</dbReference>
<reference evidence="3" key="1">
    <citation type="journal article" date="2019" name="Int. J. Syst. Evol. Microbiol.">
        <title>The Global Catalogue of Microorganisms (GCM) 10K type strain sequencing project: providing services to taxonomists for standard genome sequencing and annotation.</title>
        <authorList>
            <consortium name="The Broad Institute Genomics Platform"/>
            <consortium name="The Broad Institute Genome Sequencing Center for Infectious Disease"/>
            <person name="Wu L."/>
            <person name="Ma J."/>
        </authorList>
    </citation>
    <scope>NUCLEOTIDE SEQUENCE [LARGE SCALE GENOMIC DNA]</scope>
    <source>
        <strain evidence="3">JCM 18198</strain>
    </source>
</reference>
<gene>
    <name evidence="2" type="ORF">GCM10023230_03690</name>
</gene>
<feature type="chain" id="PRO_5046535432" evidence="1">
    <location>
        <begin position="21"/>
        <end position="761"/>
    </location>
</feature>
<comment type="caution">
    <text evidence="2">The sequence shown here is derived from an EMBL/GenBank/DDBJ whole genome shotgun (WGS) entry which is preliminary data.</text>
</comment>
<keyword evidence="3" id="KW-1185">Reference proteome</keyword>
<name>A0ABP8ZKX8_9FLAO</name>
<sequence>MKKMILGTIFCSLLAITSFAQNKNSEKGKYIATTRNEKFKFNLLEGNKFELVMIYGDYQKKGDSLYFGNQIKNKSNFLLTASNSTSNIQENVIKVKIKKDQILYYFSNIYIGTQEGKLPVQYKRLEELAKDIDSSEANEFTIEIPRSKFIYLVYENYSGKSEHTKYALPKNVKEIDLNFTYNNLSDIQLKGYLNKDTNELVVSDLASREPITFKLENILERSVENEIQPLESKSEKNWTYEGKESYIATPSEVVVDSAVAVVDSAAVAYPETSAAYESIKIPTSKNLTKSLKDVSKNKNQFLVIIYDPKNNNLDKEFDSFINDQQSDIYYYSLSEAKYKDSYPFSYVIASQKDKKWFDKYKVNENPVIVITDYKGNVLTKIIGSIHDKGYLFSSYTSLKKDLNEYLVYKETNSILNNLNSSPEILLKAFKKIETLEYEYPEKKREIPSGSVVDNDSVDYSVPEIKMDYDLPIIKWNEKIVGMNWRKVIESYSKNSNPNFDLVNLIGREISNKGFTNQIFKKEKSLNETDYLSIDYILKRYNSLKEKTFVLVNPSLYSFEAPVKVDKILSDAISTNVYYSETSSQKKNDLNILSKVLYLENYENIDVVQNYFTLINSLAETDDLENEYVNDFETFFNIHFGNNKNSIESLDKLYSVNQNLGWIDFKNSISNMINNVAWFVVKKSVNSESIQKAINWSETSLIMQKNNAYYLDTLAQLYYKNSEKTKALKTQELAVKYSDMVEDQIIKNEIKETLKKIKSGKL</sequence>
<evidence type="ECO:0000313" key="3">
    <source>
        <dbReference type="Proteomes" id="UP001500141"/>
    </source>
</evidence>
<accession>A0ABP8ZKX8</accession>
<organism evidence="2 3">
    <name type="scientific">Flavobacterium hankyongi</name>
    <dbReference type="NCBI Taxonomy" id="1176532"/>
    <lineage>
        <taxon>Bacteria</taxon>
        <taxon>Pseudomonadati</taxon>
        <taxon>Bacteroidota</taxon>
        <taxon>Flavobacteriia</taxon>
        <taxon>Flavobacteriales</taxon>
        <taxon>Flavobacteriaceae</taxon>
        <taxon>Flavobacterium</taxon>
    </lineage>
</organism>
<evidence type="ECO:0000256" key="1">
    <source>
        <dbReference type="SAM" id="SignalP"/>
    </source>
</evidence>
<keyword evidence="1" id="KW-0732">Signal</keyword>
<dbReference type="SUPFAM" id="SSF48452">
    <property type="entry name" value="TPR-like"/>
    <property type="match status" value="1"/>
</dbReference>